<name>A0ACA9PU00_9GLOM</name>
<proteinExistence type="predicted"/>
<sequence length="52" mass="5660">MASPVPESTTLALSSNPSELQLKKIDKTGIIAQILSLILLTLLPDNWEEVNI</sequence>
<evidence type="ECO:0000313" key="2">
    <source>
        <dbReference type="Proteomes" id="UP000789525"/>
    </source>
</evidence>
<accession>A0ACA9PU00</accession>
<protein>
    <submittedName>
        <fullName evidence="1">16560_t:CDS:1</fullName>
    </submittedName>
</protein>
<dbReference type="EMBL" id="CAJVPT010037166">
    <property type="protein sequence ID" value="CAG8716610.1"/>
    <property type="molecule type" value="Genomic_DNA"/>
</dbReference>
<gene>
    <name evidence="1" type="ORF">ACOLOM_LOCUS10930</name>
</gene>
<comment type="caution">
    <text evidence="1">The sequence shown here is derived from an EMBL/GenBank/DDBJ whole genome shotgun (WGS) entry which is preliminary data.</text>
</comment>
<reference evidence="1" key="1">
    <citation type="submission" date="2021-06" db="EMBL/GenBank/DDBJ databases">
        <authorList>
            <person name="Kallberg Y."/>
            <person name="Tangrot J."/>
            <person name="Rosling A."/>
        </authorList>
    </citation>
    <scope>NUCLEOTIDE SEQUENCE</scope>
    <source>
        <strain evidence="1">CL356</strain>
    </source>
</reference>
<keyword evidence="2" id="KW-1185">Reference proteome</keyword>
<evidence type="ECO:0000313" key="1">
    <source>
        <dbReference type="EMBL" id="CAG8716610.1"/>
    </source>
</evidence>
<dbReference type="Proteomes" id="UP000789525">
    <property type="component" value="Unassembled WGS sequence"/>
</dbReference>
<organism evidence="1 2">
    <name type="scientific">Acaulospora colombiana</name>
    <dbReference type="NCBI Taxonomy" id="27376"/>
    <lineage>
        <taxon>Eukaryota</taxon>
        <taxon>Fungi</taxon>
        <taxon>Fungi incertae sedis</taxon>
        <taxon>Mucoromycota</taxon>
        <taxon>Glomeromycotina</taxon>
        <taxon>Glomeromycetes</taxon>
        <taxon>Diversisporales</taxon>
        <taxon>Acaulosporaceae</taxon>
        <taxon>Acaulospora</taxon>
    </lineage>
</organism>